<accession>A0A0H2XZC7</accession>
<evidence type="ECO:0000256" key="4">
    <source>
        <dbReference type="SAM" id="MobiDB-lite"/>
    </source>
</evidence>
<dbReference type="SUPFAM" id="SSF48008">
    <property type="entry name" value="GntR ligand-binding domain-like"/>
    <property type="match status" value="2"/>
</dbReference>
<dbReference type="HOGENOM" id="CLU_017584_5_4_4"/>
<dbReference type="AlphaFoldDB" id="A0A0H2XZC7"/>
<name>A0A0H2XZC7_BURO1</name>
<dbReference type="Pfam" id="PF07729">
    <property type="entry name" value="FCD"/>
    <property type="match status" value="1"/>
</dbReference>
<evidence type="ECO:0000256" key="1">
    <source>
        <dbReference type="ARBA" id="ARBA00023015"/>
    </source>
</evidence>
<feature type="domain" description="HTH gntR-type" evidence="5">
    <location>
        <begin position="9"/>
        <end position="76"/>
    </location>
</feature>
<evidence type="ECO:0000259" key="5">
    <source>
        <dbReference type="PROSITE" id="PS50949"/>
    </source>
</evidence>
<dbReference type="InterPro" id="IPR036390">
    <property type="entry name" value="WH_DNA-bd_sf"/>
</dbReference>
<dbReference type="GO" id="GO:0003677">
    <property type="term" value="F:DNA binding"/>
    <property type="evidence" value="ECO:0007669"/>
    <property type="project" value="UniProtKB-KW"/>
</dbReference>
<dbReference type="InterPro" id="IPR011711">
    <property type="entry name" value="GntR_C"/>
</dbReference>
<sequence>MSHDIEPTTTQQDTIYATLRQWVTVGRFLPGERLKIRNVAAEMGVGQMPVRAALQRLAAEGALVNVPNAGTIVPRLTVPEFDDLLQMRMLLEGEAAERGCLRLEPAELATLRKLCQRMAKALKHPADQPARARKSAGDKPTLKQPAVSLKADQATDYLAANEDFHVLLYKAAGSPLLFELIDTLWLKAGPISNRLFDTSEASAVLNDAHEDLMDALDRRDAAAARRAVERDIFVAGQFLRSTLKRD</sequence>
<dbReference type="InterPro" id="IPR036388">
    <property type="entry name" value="WH-like_DNA-bd_sf"/>
</dbReference>
<evidence type="ECO:0000313" key="6">
    <source>
        <dbReference type="EMBL" id="ABF80419.1"/>
    </source>
</evidence>
<organism evidence="6">
    <name type="scientific">Burkholderia orbicola (strain AU 1054)</name>
    <dbReference type="NCBI Taxonomy" id="331271"/>
    <lineage>
        <taxon>Bacteria</taxon>
        <taxon>Pseudomonadati</taxon>
        <taxon>Pseudomonadota</taxon>
        <taxon>Betaproteobacteria</taxon>
        <taxon>Burkholderiales</taxon>
        <taxon>Burkholderiaceae</taxon>
        <taxon>Burkholderia</taxon>
        <taxon>Burkholderia cepacia complex</taxon>
        <taxon>Burkholderia orbicola</taxon>
    </lineage>
</organism>
<proteinExistence type="predicted"/>
<dbReference type="SMART" id="SM00895">
    <property type="entry name" value="FCD"/>
    <property type="match status" value="1"/>
</dbReference>
<dbReference type="InterPro" id="IPR008920">
    <property type="entry name" value="TF_FadR/GntR_C"/>
</dbReference>
<dbReference type="GO" id="GO:0003700">
    <property type="term" value="F:DNA-binding transcription factor activity"/>
    <property type="evidence" value="ECO:0007669"/>
    <property type="project" value="InterPro"/>
</dbReference>
<dbReference type="Gene3D" id="1.10.10.10">
    <property type="entry name" value="Winged helix-like DNA-binding domain superfamily/Winged helix DNA-binding domain"/>
    <property type="match status" value="1"/>
</dbReference>
<dbReference type="SUPFAM" id="SSF46785">
    <property type="entry name" value="Winged helix' DNA-binding domain"/>
    <property type="match status" value="1"/>
</dbReference>
<evidence type="ECO:0000256" key="3">
    <source>
        <dbReference type="ARBA" id="ARBA00023163"/>
    </source>
</evidence>
<reference evidence="6" key="1">
    <citation type="submission" date="2006-05" db="EMBL/GenBank/DDBJ databases">
        <title>Complete sequence of chromosome 3 of Burkholderia cenocepacia AU 1054.</title>
        <authorList>
            <consortium name="US DOE Joint Genome Institute"/>
            <person name="Copeland A."/>
            <person name="Lucas S."/>
            <person name="Lapidus A."/>
            <person name="Barry K."/>
            <person name="Detter J.C."/>
            <person name="Glavina del Rio T."/>
            <person name="Hammon N."/>
            <person name="Israni S."/>
            <person name="Dalin E."/>
            <person name="Tice H."/>
            <person name="Pitluck S."/>
            <person name="Chain P."/>
            <person name="Malfatti S."/>
            <person name="Shin M."/>
            <person name="Vergez L."/>
            <person name="Schmutz J."/>
            <person name="Larimer F."/>
            <person name="Land M."/>
            <person name="Hauser L."/>
            <person name="Kyrpides N."/>
            <person name="Lykidis A."/>
            <person name="LiPuma J.J."/>
            <person name="Konstantinidis K."/>
            <person name="Tiedje J.M."/>
            <person name="Richardson P."/>
        </authorList>
    </citation>
    <scope>NUCLEOTIDE SEQUENCE [LARGE SCALE GENOMIC DNA]</scope>
    <source>
        <strain evidence="6">AU 1054</strain>
    </source>
</reference>
<dbReference type="PANTHER" id="PTHR43537">
    <property type="entry name" value="TRANSCRIPTIONAL REGULATOR, GNTR FAMILY"/>
    <property type="match status" value="1"/>
</dbReference>
<dbReference type="CDD" id="cd07377">
    <property type="entry name" value="WHTH_GntR"/>
    <property type="match status" value="1"/>
</dbReference>
<keyword evidence="3" id="KW-0804">Transcription</keyword>
<evidence type="ECO:0000256" key="2">
    <source>
        <dbReference type="ARBA" id="ARBA00023125"/>
    </source>
</evidence>
<dbReference type="EMBL" id="CP000380">
    <property type="protein sequence ID" value="ABF80419.1"/>
    <property type="molecule type" value="Genomic_DNA"/>
</dbReference>
<feature type="region of interest" description="Disordered" evidence="4">
    <location>
        <begin position="122"/>
        <end position="145"/>
    </location>
</feature>
<dbReference type="Gene3D" id="1.20.120.530">
    <property type="entry name" value="GntR ligand-binding domain-like"/>
    <property type="match status" value="1"/>
</dbReference>
<keyword evidence="1" id="KW-0805">Transcription regulation</keyword>
<dbReference type="Pfam" id="PF00392">
    <property type="entry name" value="GntR"/>
    <property type="match status" value="1"/>
</dbReference>
<dbReference type="PROSITE" id="PS50949">
    <property type="entry name" value="HTH_GNTR"/>
    <property type="match status" value="1"/>
</dbReference>
<gene>
    <name evidence="6" type="ordered locus">Bcen_5547</name>
</gene>
<dbReference type="InterPro" id="IPR000524">
    <property type="entry name" value="Tscrpt_reg_HTH_GntR"/>
</dbReference>
<dbReference type="SMART" id="SM00345">
    <property type="entry name" value="HTH_GNTR"/>
    <property type="match status" value="1"/>
</dbReference>
<keyword evidence="2" id="KW-0238">DNA-binding</keyword>
<protein>
    <submittedName>
        <fullName evidence="6">Transcriptional regulator, GntR family</fullName>
    </submittedName>
</protein>
<dbReference type="PANTHER" id="PTHR43537:SF39">
    <property type="entry name" value="HTH-TYPE TRANSCRIPTIONAL REGULATOR MCBR"/>
    <property type="match status" value="1"/>
</dbReference>